<accession>A0A7Z2VNE6</accession>
<dbReference type="SMART" id="SM00342">
    <property type="entry name" value="HTH_ARAC"/>
    <property type="match status" value="1"/>
</dbReference>
<evidence type="ECO:0000313" key="6">
    <source>
        <dbReference type="Proteomes" id="UP000502248"/>
    </source>
</evidence>
<dbReference type="PROSITE" id="PS01124">
    <property type="entry name" value="HTH_ARAC_FAMILY_2"/>
    <property type="match status" value="1"/>
</dbReference>
<proteinExistence type="predicted"/>
<organism evidence="5 6">
    <name type="scientific">Cohnella herbarum</name>
    <dbReference type="NCBI Taxonomy" id="2728023"/>
    <lineage>
        <taxon>Bacteria</taxon>
        <taxon>Bacillati</taxon>
        <taxon>Bacillota</taxon>
        <taxon>Bacilli</taxon>
        <taxon>Bacillales</taxon>
        <taxon>Paenibacillaceae</taxon>
        <taxon>Cohnella</taxon>
    </lineage>
</organism>
<dbReference type="AlphaFoldDB" id="A0A7Z2VNE6"/>
<evidence type="ECO:0000256" key="3">
    <source>
        <dbReference type="ARBA" id="ARBA00023163"/>
    </source>
</evidence>
<dbReference type="InterPro" id="IPR009057">
    <property type="entry name" value="Homeodomain-like_sf"/>
</dbReference>
<dbReference type="InterPro" id="IPR018060">
    <property type="entry name" value="HTH_AraC"/>
</dbReference>
<dbReference type="RefSeq" id="WP_169282443.1">
    <property type="nucleotide sequence ID" value="NZ_CP051680.1"/>
</dbReference>
<dbReference type="Gene3D" id="1.10.10.60">
    <property type="entry name" value="Homeodomain-like"/>
    <property type="match status" value="2"/>
</dbReference>
<gene>
    <name evidence="5" type="ORF">HH215_25430</name>
</gene>
<dbReference type="PANTHER" id="PTHR43280:SF2">
    <property type="entry name" value="HTH-TYPE TRANSCRIPTIONAL REGULATOR EXSA"/>
    <property type="match status" value="1"/>
</dbReference>
<evidence type="ECO:0000313" key="5">
    <source>
        <dbReference type="EMBL" id="QJD86191.1"/>
    </source>
</evidence>
<feature type="domain" description="HTH araC/xylS-type" evidence="4">
    <location>
        <begin position="48"/>
        <end position="146"/>
    </location>
</feature>
<dbReference type="KEGG" id="cheb:HH215_25430"/>
<reference evidence="5 6" key="1">
    <citation type="submission" date="2020-04" db="EMBL/GenBank/DDBJ databases">
        <title>Genome sequencing of novel species.</title>
        <authorList>
            <person name="Heo J."/>
            <person name="Kim S.-J."/>
            <person name="Kim J.-S."/>
            <person name="Hong S.-B."/>
            <person name="Kwon S.-W."/>
        </authorList>
    </citation>
    <scope>NUCLEOTIDE SEQUENCE [LARGE SCALE GENOMIC DNA]</scope>
    <source>
        <strain evidence="5 6">MFER-1</strain>
    </source>
</reference>
<protein>
    <submittedName>
        <fullName evidence="5">Helix-turn-helix transcriptional regulator</fullName>
    </submittedName>
</protein>
<evidence type="ECO:0000259" key="4">
    <source>
        <dbReference type="PROSITE" id="PS01124"/>
    </source>
</evidence>
<keyword evidence="6" id="KW-1185">Reference proteome</keyword>
<dbReference type="Proteomes" id="UP000502248">
    <property type="component" value="Chromosome"/>
</dbReference>
<dbReference type="SUPFAM" id="SSF46689">
    <property type="entry name" value="Homeodomain-like"/>
    <property type="match status" value="2"/>
</dbReference>
<evidence type="ECO:0000256" key="1">
    <source>
        <dbReference type="ARBA" id="ARBA00023015"/>
    </source>
</evidence>
<dbReference type="GO" id="GO:0043565">
    <property type="term" value="F:sequence-specific DNA binding"/>
    <property type="evidence" value="ECO:0007669"/>
    <property type="project" value="InterPro"/>
</dbReference>
<dbReference type="GO" id="GO:0003700">
    <property type="term" value="F:DNA-binding transcription factor activity"/>
    <property type="evidence" value="ECO:0007669"/>
    <property type="project" value="InterPro"/>
</dbReference>
<keyword evidence="3" id="KW-0804">Transcription</keyword>
<sequence length="147" mass="17929">MWQDSSAFDRLNRLETYPELREWCLRLHTVARELWDDVSLRSRRSDIEQAIRWIKEKYNQPLRLQDIAAQVNLSENYFSYLFSKNTGQTFVHYLQQLRVQKAKELMRESSLPWFEIGERVGFDNPKYFAKIFKRFTRLTPAQYQRNK</sequence>
<dbReference type="Pfam" id="PF12833">
    <property type="entry name" value="HTH_18"/>
    <property type="match status" value="1"/>
</dbReference>
<name>A0A7Z2VNE6_9BACL</name>
<dbReference type="EMBL" id="CP051680">
    <property type="protein sequence ID" value="QJD86191.1"/>
    <property type="molecule type" value="Genomic_DNA"/>
</dbReference>
<evidence type="ECO:0000256" key="2">
    <source>
        <dbReference type="ARBA" id="ARBA00023125"/>
    </source>
</evidence>
<keyword evidence="2" id="KW-0238">DNA-binding</keyword>
<dbReference type="PANTHER" id="PTHR43280">
    <property type="entry name" value="ARAC-FAMILY TRANSCRIPTIONAL REGULATOR"/>
    <property type="match status" value="1"/>
</dbReference>
<keyword evidence="1" id="KW-0805">Transcription regulation</keyword>